<evidence type="ECO:0000256" key="6">
    <source>
        <dbReference type="ARBA" id="ARBA00034078"/>
    </source>
</evidence>
<evidence type="ECO:0000256" key="2">
    <source>
        <dbReference type="ARBA" id="ARBA00022714"/>
    </source>
</evidence>
<dbReference type="EMBL" id="QUMU01000020">
    <property type="protein sequence ID" value="REG20688.1"/>
    <property type="molecule type" value="Genomic_DNA"/>
</dbReference>
<gene>
    <name evidence="7" type="ORF">ATI61_12044</name>
</gene>
<dbReference type="InterPro" id="IPR041921">
    <property type="entry name" value="NuoE_N"/>
</dbReference>
<dbReference type="InterPro" id="IPR036249">
    <property type="entry name" value="Thioredoxin-like_sf"/>
</dbReference>
<evidence type="ECO:0000313" key="8">
    <source>
        <dbReference type="Proteomes" id="UP000256345"/>
    </source>
</evidence>
<evidence type="ECO:0000256" key="5">
    <source>
        <dbReference type="ARBA" id="ARBA00023014"/>
    </source>
</evidence>
<dbReference type="Proteomes" id="UP000256345">
    <property type="component" value="Unassembled WGS sequence"/>
</dbReference>
<comment type="similarity">
    <text evidence="1">Belongs to the complex I 24 kDa subunit family.</text>
</comment>
<evidence type="ECO:0000256" key="4">
    <source>
        <dbReference type="ARBA" id="ARBA00023004"/>
    </source>
</evidence>
<comment type="caution">
    <text evidence="7">The sequence shown here is derived from an EMBL/GenBank/DDBJ whole genome shotgun (WGS) entry which is preliminary data.</text>
</comment>
<keyword evidence="8" id="KW-1185">Reference proteome</keyword>
<organism evidence="7 8">
    <name type="scientific">Archangium gephyra</name>
    <dbReference type="NCBI Taxonomy" id="48"/>
    <lineage>
        <taxon>Bacteria</taxon>
        <taxon>Pseudomonadati</taxon>
        <taxon>Myxococcota</taxon>
        <taxon>Myxococcia</taxon>
        <taxon>Myxococcales</taxon>
        <taxon>Cystobacterineae</taxon>
        <taxon>Archangiaceae</taxon>
        <taxon>Archangium</taxon>
    </lineage>
</organism>
<keyword evidence="4" id="KW-0408">Iron</keyword>
<dbReference type="PIRSF" id="PIRSF000216">
    <property type="entry name" value="NADH_DH_24kDa"/>
    <property type="match status" value="1"/>
</dbReference>
<accession>A0ABX9JM38</accession>
<evidence type="ECO:0000256" key="1">
    <source>
        <dbReference type="ARBA" id="ARBA00010643"/>
    </source>
</evidence>
<keyword evidence="2" id="KW-0001">2Fe-2S</keyword>
<dbReference type="Pfam" id="PF01257">
    <property type="entry name" value="2Fe-2S_thioredx"/>
    <property type="match status" value="1"/>
</dbReference>
<dbReference type="SUPFAM" id="SSF52833">
    <property type="entry name" value="Thioredoxin-like"/>
    <property type="match status" value="1"/>
</dbReference>
<keyword evidence="3" id="KW-0479">Metal-binding</keyword>
<dbReference type="Gene3D" id="3.40.30.10">
    <property type="entry name" value="Glutaredoxin"/>
    <property type="match status" value="1"/>
</dbReference>
<dbReference type="PANTHER" id="PTHR10371">
    <property type="entry name" value="NADH DEHYDROGENASE UBIQUINONE FLAVOPROTEIN 2, MITOCHONDRIAL"/>
    <property type="match status" value="1"/>
</dbReference>
<reference evidence="7 8" key="1">
    <citation type="submission" date="2018-08" db="EMBL/GenBank/DDBJ databases">
        <title>Genomic Encyclopedia of Archaeal and Bacterial Type Strains, Phase II (KMG-II): from individual species to whole genera.</title>
        <authorList>
            <person name="Goeker M."/>
        </authorList>
    </citation>
    <scope>NUCLEOTIDE SEQUENCE [LARGE SCALE GENOMIC DNA]</scope>
    <source>
        <strain evidence="7 8">DSM 2261</strain>
    </source>
</reference>
<dbReference type="Gene3D" id="1.10.10.1590">
    <property type="entry name" value="NADH-quinone oxidoreductase subunit E"/>
    <property type="match status" value="1"/>
</dbReference>
<dbReference type="InterPro" id="IPR002023">
    <property type="entry name" value="NuoE-like"/>
</dbReference>
<keyword evidence="5" id="KW-0411">Iron-sulfur</keyword>
<dbReference type="CDD" id="cd03064">
    <property type="entry name" value="TRX_Fd_NuoE"/>
    <property type="match status" value="1"/>
</dbReference>
<dbReference type="NCBIfam" id="TIGR01958">
    <property type="entry name" value="nuoE_fam"/>
    <property type="match status" value="1"/>
</dbReference>
<name>A0ABX9JM38_9BACT</name>
<dbReference type="InterPro" id="IPR042128">
    <property type="entry name" value="NuoE_dom"/>
</dbReference>
<evidence type="ECO:0000313" key="7">
    <source>
        <dbReference type="EMBL" id="REG20688.1"/>
    </source>
</evidence>
<sequence length="176" mass="19695">MLTTKPFETYEAPAMAEPLFTPEEQKKFDAEIAEILSHYPADRKSAAMLPALRLLQELKGWLPPEGLKLVASRLGVTPERAYEVASFYVMYHLKKPGKYVVDVCTNLSCALWGAEKMLAYLEQKLGLKAGEANERFTLRETECLASCGTAPCLQINEDHHESLTKAKLDAIFDKLS</sequence>
<dbReference type="PANTHER" id="PTHR10371:SF3">
    <property type="entry name" value="NADH DEHYDROGENASE [UBIQUINONE] FLAVOPROTEIN 2, MITOCHONDRIAL"/>
    <property type="match status" value="1"/>
</dbReference>
<comment type="cofactor">
    <cofactor evidence="6">
        <name>[2Fe-2S] cluster</name>
        <dbReference type="ChEBI" id="CHEBI:190135"/>
    </cofactor>
</comment>
<protein>
    <submittedName>
        <fullName evidence="7">NADH dehydrogenase subunit E</fullName>
    </submittedName>
</protein>
<evidence type="ECO:0000256" key="3">
    <source>
        <dbReference type="ARBA" id="ARBA00022723"/>
    </source>
</evidence>
<proteinExistence type="inferred from homology"/>